<sequence length="69" mass="8019">MTHRSTKMQESGEIQRLRKKWYVDDEEATDDPESISLEHVSSCTMVVVLEVLTFIACLLVEIWYGGEER</sequence>
<keyword evidence="1" id="KW-0472">Membrane</keyword>
<evidence type="ECO:0000313" key="3">
    <source>
        <dbReference type="Proteomes" id="UP001159363"/>
    </source>
</evidence>
<evidence type="ECO:0000256" key="1">
    <source>
        <dbReference type="SAM" id="Phobius"/>
    </source>
</evidence>
<accession>A0ABQ9GQ81</accession>
<comment type="caution">
    <text evidence="2">The sequence shown here is derived from an EMBL/GenBank/DDBJ whole genome shotgun (WGS) entry which is preliminary data.</text>
</comment>
<keyword evidence="1" id="KW-0812">Transmembrane</keyword>
<protein>
    <submittedName>
        <fullName evidence="2">Uncharacterized protein</fullName>
    </submittedName>
</protein>
<proteinExistence type="predicted"/>
<reference evidence="2 3" key="1">
    <citation type="submission" date="2023-02" db="EMBL/GenBank/DDBJ databases">
        <title>LHISI_Scaffold_Assembly.</title>
        <authorList>
            <person name="Stuart O.P."/>
            <person name="Cleave R."/>
            <person name="Magrath M.J.L."/>
            <person name="Mikheyev A.S."/>
        </authorList>
    </citation>
    <scope>NUCLEOTIDE SEQUENCE [LARGE SCALE GENOMIC DNA]</scope>
    <source>
        <strain evidence="2">Daus_M_001</strain>
        <tissue evidence="2">Leg muscle</tissue>
    </source>
</reference>
<name>A0ABQ9GQ81_9NEOP</name>
<dbReference type="EMBL" id="JARBHB010000010">
    <property type="protein sequence ID" value="KAJ8874181.1"/>
    <property type="molecule type" value="Genomic_DNA"/>
</dbReference>
<gene>
    <name evidence="2" type="ORF">PR048_025023</name>
</gene>
<organism evidence="2 3">
    <name type="scientific">Dryococelus australis</name>
    <dbReference type="NCBI Taxonomy" id="614101"/>
    <lineage>
        <taxon>Eukaryota</taxon>
        <taxon>Metazoa</taxon>
        <taxon>Ecdysozoa</taxon>
        <taxon>Arthropoda</taxon>
        <taxon>Hexapoda</taxon>
        <taxon>Insecta</taxon>
        <taxon>Pterygota</taxon>
        <taxon>Neoptera</taxon>
        <taxon>Polyneoptera</taxon>
        <taxon>Phasmatodea</taxon>
        <taxon>Verophasmatodea</taxon>
        <taxon>Anareolatae</taxon>
        <taxon>Phasmatidae</taxon>
        <taxon>Eurycanthinae</taxon>
        <taxon>Dryococelus</taxon>
    </lineage>
</organism>
<keyword evidence="1" id="KW-1133">Transmembrane helix</keyword>
<keyword evidence="3" id="KW-1185">Reference proteome</keyword>
<dbReference type="Proteomes" id="UP001159363">
    <property type="component" value="Chromosome 9"/>
</dbReference>
<evidence type="ECO:0000313" key="2">
    <source>
        <dbReference type="EMBL" id="KAJ8874181.1"/>
    </source>
</evidence>
<feature type="transmembrane region" description="Helical" evidence="1">
    <location>
        <begin position="43"/>
        <end position="64"/>
    </location>
</feature>